<evidence type="ECO:0000313" key="3">
    <source>
        <dbReference type="Proteomes" id="UP001519291"/>
    </source>
</evidence>
<dbReference type="Proteomes" id="UP001519291">
    <property type="component" value="Unassembled WGS sequence"/>
</dbReference>
<dbReference type="EMBL" id="JAGIOH010000001">
    <property type="protein sequence ID" value="MBP2400900.1"/>
    <property type="molecule type" value="Genomic_DNA"/>
</dbReference>
<evidence type="ECO:0000313" key="2">
    <source>
        <dbReference type="EMBL" id="MBP2400900.1"/>
    </source>
</evidence>
<protein>
    <recommendedName>
        <fullName evidence="4">Guanylate cyclase domain-containing protein</fullName>
    </recommendedName>
</protein>
<comment type="caution">
    <text evidence="2">The sequence shown here is derived from an EMBL/GenBank/DDBJ whole genome shotgun (WGS) entry which is preliminary data.</text>
</comment>
<accession>A0ABS4XWL1</accession>
<dbReference type="RefSeq" id="WP_209513441.1">
    <property type="nucleotide sequence ID" value="NZ_JAGIOH010000001.1"/>
</dbReference>
<sequence length="267" mass="29439">MDARQPDDVRDIPDYQALVVIDMKGYSKVPSHRMPAMRGDLDNMLATAFAESGLGREWEERAYWSDTGDGCILALPVRRMWRLVDPLPEILDGVLARYDRERLASTPEIRVRMSVHVGPLPDSYRGDPINDACRLIDSDAARDAVDKARALGSYVALVISEAVFQAVVRPRRTTRLTEQDFLPTRAEVKNKYSETAWVHVPRRSPADLGTPAGGGSERAAEAAPTPEAPAASPTPAAPRFAIETVGNIIDTPQGDLSFTQDFRRTGR</sequence>
<evidence type="ECO:0008006" key="4">
    <source>
        <dbReference type="Google" id="ProtNLM"/>
    </source>
</evidence>
<keyword evidence="3" id="KW-1185">Reference proteome</keyword>
<feature type="compositionally biased region" description="Low complexity" evidence="1">
    <location>
        <begin position="221"/>
        <end position="239"/>
    </location>
</feature>
<gene>
    <name evidence="2" type="ORF">JO379_000369</name>
</gene>
<feature type="region of interest" description="Disordered" evidence="1">
    <location>
        <begin position="202"/>
        <end position="239"/>
    </location>
</feature>
<evidence type="ECO:0000256" key="1">
    <source>
        <dbReference type="SAM" id="MobiDB-lite"/>
    </source>
</evidence>
<reference evidence="2 3" key="1">
    <citation type="submission" date="2021-03" db="EMBL/GenBank/DDBJ databases">
        <title>Sequencing the genomes of 1000 actinobacteria strains.</title>
        <authorList>
            <person name="Klenk H.-P."/>
        </authorList>
    </citation>
    <scope>NUCLEOTIDE SEQUENCE [LARGE SCALE GENOMIC DNA]</scope>
    <source>
        <strain evidence="2 3">DSM 41480</strain>
    </source>
</reference>
<proteinExistence type="predicted"/>
<organism evidence="2 3">
    <name type="scientific">Streptomyces syringium</name>
    <dbReference type="NCBI Taxonomy" id="76729"/>
    <lineage>
        <taxon>Bacteria</taxon>
        <taxon>Bacillati</taxon>
        <taxon>Actinomycetota</taxon>
        <taxon>Actinomycetes</taxon>
        <taxon>Kitasatosporales</taxon>
        <taxon>Streptomycetaceae</taxon>
        <taxon>Streptomyces</taxon>
    </lineage>
</organism>
<name>A0ABS4XWL1_9ACTN</name>
<dbReference type="GeneID" id="91567254"/>